<comment type="subcellular location">
    <subcellularLocation>
        <location evidence="3">Cytoplasm</location>
    </subcellularLocation>
</comment>
<dbReference type="Pfam" id="PF03193">
    <property type="entry name" value="RsgA_GTPase"/>
    <property type="match status" value="1"/>
</dbReference>
<feature type="binding site" evidence="3">
    <location>
        <position position="304"/>
    </location>
    <ligand>
        <name>Zn(2+)</name>
        <dbReference type="ChEBI" id="CHEBI:29105"/>
    </ligand>
</feature>
<keyword evidence="3" id="KW-0699">rRNA-binding</keyword>
<comment type="similarity">
    <text evidence="3">Belongs to the TRAFAC class YlqF/YawG GTPase family. RsgA subfamily.</text>
</comment>
<dbReference type="InterPro" id="IPR012340">
    <property type="entry name" value="NA-bd_OB-fold"/>
</dbReference>
<dbReference type="RefSeq" id="WP_274702577.1">
    <property type="nucleotide sequence ID" value="NZ_CP118709.1"/>
</dbReference>
<evidence type="ECO:0000256" key="1">
    <source>
        <dbReference type="ARBA" id="ARBA00022741"/>
    </source>
</evidence>
<feature type="domain" description="EngC GTPase" evidence="5">
    <location>
        <begin position="120"/>
        <end position="271"/>
    </location>
</feature>
<feature type="region of interest" description="Disordered" evidence="4">
    <location>
        <begin position="1"/>
        <end position="23"/>
    </location>
</feature>
<keyword evidence="3" id="KW-0690">Ribosome biogenesis</keyword>
<dbReference type="PROSITE" id="PS51721">
    <property type="entry name" value="G_CP"/>
    <property type="match status" value="1"/>
</dbReference>
<dbReference type="InterPro" id="IPR010914">
    <property type="entry name" value="RsgA_GTPase_dom"/>
</dbReference>
<dbReference type="GO" id="GO:0042274">
    <property type="term" value="P:ribosomal small subunit biogenesis"/>
    <property type="evidence" value="ECO:0007669"/>
    <property type="project" value="UniProtKB-UniRule"/>
</dbReference>
<keyword evidence="3" id="KW-0862">Zinc</keyword>
<evidence type="ECO:0000259" key="5">
    <source>
        <dbReference type="PROSITE" id="PS50936"/>
    </source>
</evidence>
<name>A0AAX3U2D7_9VIBR</name>
<dbReference type="PANTHER" id="PTHR32120:SF11">
    <property type="entry name" value="SMALL RIBOSOMAL SUBUNIT BIOGENESIS GTPASE RSGA 1, MITOCHONDRIAL-RELATED"/>
    <property type="match status" value="1"/>
</dbReference>
<keyword evidence="3" id="KW-0479">Metal-binding</keyword>
<feature type="binding site" evidence="3">
    <location>
        <begin position="159"/>
        <end position="162"/>
    </location>
    <ligand>
        <name>GTP</name>
        <dbReference type="ChEBI" id="CHEBI:37565"/>
    </ligand>
</feature>
<dbReference type="GO" id="GO:0046872">
    <property type="term" value="F:metal ion binding"/>
    <property type="evidence" value="ECO:0007669"/>
    <property type="project" value="UniProtKB-KW"/>
</dbReference>
<evidence type="ECO:0000259" key="6">
    <source>
        <dbReference type="PROSITE" id="PS51721"/>
    </source>
</evidence>
<keyword evidence="2 3" id="KW-0342">GTP-binding</keyword>
<dbReference type="GO" id="GO:0003924">
    <property type="term" value="F:GTPase activity"/>
    <property type="evidence" value="ECO:0007669"/>
    <property type="project" value="UniProtKB-UniRule"/>
</dbReference>
<dbReference type="HAMAP" id="MF_01820">
    <property type="entry name" value="GTPase_RsgA"/>
    <property type="match status" value="1"/>
</dbReference>
<feature type="binding site" evidence="3">
    <location>
        <begin position="213"/>
        <end position="221"/>
    </location>
    <ligand>
        <name>GTP</name>
        <dbReference type="ChEBI" id="CHEBI:37565"/>
    </ligand>
</feature>
<dbReference type="Gene3D" id="2.40.50.140">
    <property type="entry name" value="Nucleic acid-binding proteins"/>
    <property type="match status" value="1"/>
</dbReference>
<dbReference type="GO" id="GO:0019843">
    <property type="term" value="F:rRNA binding"/>
    <property type="evidence" value="ECO:0007669"/>
    <property type="project" value="UniProtKB-KW"/>
</dbReference>
<gene>
    <name evidence="3 7" type="primary">rsgA</name>
    <name evidence="7" type="ORF">PYE51_13775</name>
</gene>
<dbReference type="AlphaFoldDB" id="A0AAX3U2D7"/>
<dbReference type="InterPro" id="IPR030378">
    <property type="entry name" value="G_CP_dom"/>
</dbReference>
<reference evidence="7" key="1">
    <citation type="submission" date="2022-02" db="EMBL/GenBank/DDBJ databases">
        <title>Emergence and expansion in Europe of a Vibrio aestuarianus clonal complex pathogenic for oysters.</title>
        <authorList>
            <person name="Mesnil A."/>
            <person name="Travers M.-A."/>
        </authorList>
    </citation>
    <scope>NUCLEOTIDE SEQUENCE</scope>
    <source>
        <strain evidence="7">U29</strain>
    </source>
</reference>
<evidence type="ECO:0000256" key="4">
    <source>
        <dbReference type="SAM" id="MobiDB-lite"/>
    </source>
</evidence>
<keyword evidence="3" id="KW-0963">Cytoplasm</keyword>
<proteinExistence type="inferred from homology"/>
<evidence type="ECO:0000256" key="3">
    <source>
        <dbReference type="HAMAP-Rule" id="MF_01820"/>
    </source>
</evidence>
<dbReference type="Gene3D" id="1.10.40.50">
    <property type="entry name" value="Probable gtpase engc, domain 3"/>
    <property type="match status" value="1"/>
</dbReference>
<dbReference type="PROSITE" id="PS50936">
    <property type="entry name" value="ENGC_GTPASE"/>
    <property type="match status" value="1"/>
</dbReference>
<dbReference type="Gene3D" id="3.40.50.300">
    <property type="entry name" value="P-loop containing nucleotide triphosphate hydrolases"/>
    <property type="match status" value="1"/>
</dbReference>
<dbReference type="EC" id="3.6.1.-" evidence="3"/>
<evidence type="ECO:0000313" key="8">
    <source>
        <dbReference type="Proteomes" id="UP001239257"/>
    </source>
</evidence>
<feature type="compositionally biased region" description="Basic residues" evidence="4">
    <location>
        <begin position="1"/>
        <end position="16"/>
    </location>
</feature>
<dbReference type="GO" id="GO:0005737">
    <property type="term" value="C:cytoplasm"/>
    <property type="evidence" value="ECO:0007669"/>
    <property type="project" value="UniProtKB-SubCell"/>
</dbReference>
<dbReference type="EMBL" id="CP118709">
    <property type="protein sequence ID" value="WGK81647.1"/>
    <property type="molecule type" value="Genomic_DNA"/>
</dbReference>
<dbReference type="Proteomes" id="UP001239257">
    <property type="component" value="Chromosome 1"/>
</dbReference>
<keyword evidence="3" id="KW-0694">RNA-binding</keyword>
<feature type="binding site" evidence="3">
    <location>
        <position position="310"/>
    </location>
    <ligand>
        <name>Zn(2+)</name>
        <dbReference type="ChEBI" id="CHEBI:29105"/>
    </ligand>
</feature>
<comment type="subunit">
    <text evidence="3">Monomer. Associates with 30S ribosomal subunit, binds 16S rRNA.</text>
</comment>
<dbReference type="SUPFAM" id="SSF52540">
    <property type="entry name" value="P-loop containing nucleoside triphosphate hydrolases"/>
    <property type="match status" value="1"/>
</dbReference>
<accession>A0AAX3U2D7</accession>
<dbReference type="InterPro" id="IPR027417">
    <property type="entry name" value="P-loop_NTPase"/>
</dbReference>
<dbReference type="InterPro" id="IPR004881">
    <property type="entry name" value="Ribosome_biogen_GTPase_RsgA"/>
</dbReference>
<dbReference type="CDD" id="cd01854">
    <property type="entry name" value="YjeQ_EngC"/>
    <property type="match status" value="1"/>
</dbReference>
<feature type="binding site" evidence="3">
    <location>
        <position position="297"/>
    </location>
    <ligand>
        <name>Zn(2+)</name>
        <dbReference type="ChEBI" id="CHEBI:29105"/>
    </ligand>
</feature>
<evidence type="ECO:0000256" key="2">
    <source>
        <dbReference type="ARBA" id="ARBA00023134"/>
    </source>
</evidence>
<dbReference type="PANTHER" id="PTHR32120">
    <property type="entry name" value="SMALL RIBOSOMAL SUBUNIT BIOGENESIS GTPASE RSGA"/>
    <property type="match status" value="1"/>
</dbReference>
<sequence>MAKKKKLTKGQVRRVRNNQSKRLQKEDTIQWDEAMLGTAKTGLVITRFGQHADIEDLETQTVQRCNLRRGIETLVSGDRVIWRPGLESMAGISGVVEAVEPRKSVLTRPDYYDGLKPVAANIDQMVIVSSVLPELSLNIIDRYLIASETVKIAPLVVLNKIDLLSDEQRTQYQEWLREYERIGYKVLLVSKVTGEGIAELEAELSGRINIFVGQSGVGKSSLVNALMPDLENEIEEGEVSQNSGLGQHTTTAARLYHIPTGGDLIDSPGVREFGLWHLEAEEITEAFVEFRPFLGGCKFRDCKHGDDPGCLLREAVEKGDISAIRFENYHRILESMLENKANRQYSRNKKADL</sequence>
<feature type="binding site" evidence="3">
    <location>
        <position position="302"/>
    </location>
    <ligand>
        <name>Zn(2+)</name>
        <dbReference type="ChEBI" id="CHEBI:29105"/>
    </ligand>
</feature>
<keyword evidence="1 3" id="KW-0547">Nucleotide-binding</keyword>
<evidence type="ECO:0000313" key="7">
    <source>
        <dbReference type="EMBL" id="WGK81647.1"/>
    </source>
</evidence>
<dbReference type="NCBIfam" id="NF008931">
    <property type="entry name" value="PRK12288.1"/>
    <property type="match status" value="1"/>
</dbReference>
<organism evidence="7 8">
    <name type="scientific">Vibrio aestuarianus</name>
    <dbReference type="NCBI Taxonomy" id="28171"/>
    <lineage>
        <taxon>Bacteria</taxon>
        <taxon>Pseudomonadati</taxon>
        <taxon>Pseudomonadota</taxon>
        <taxon>Gammaproteobacteria</taxon>
        <taxon>Vibrionales</taxon>
        <taxon>Vibrionaceae</taxon>
        <taxon>Vibrio</taxon>
    </lineage>
</organism>
<dbReference type="GO" id="GO:0005525">
    <property type="term" value="F:GTP binding"/>
    <property type="evidence" value="ECO:0007669"/>
    <property type="project" value="UniProtKB-UniRule"/>
</dbReference>
<keyword evidence="3 7" id="KW-0378">Hydrolase</keyword>
<comment type="function">
    <text evidence="3">One of several proteins that assist in the late maturation steps of the functional core of the 30S ribosomal subunit. Helps release RbfA from mature subunits. May play a role in the assembly of ribosomal proteins into the subunit. Circularly permuted GTPase that catalyzes slow GTP hydrolysis, GTPase activity is stimulated by the 30S ribosomal subunit.</text>
</comment>
<dbReference type="NCBIfam" id="TIGR00157">
    <property type="entry name" value="ribosome small subunit-dependent GTPase A"/>
    <property type="match status" value="1"/>
</dbReference>
<feature type="domain" description="CP-type G" evidence="6">
    <location>
        <begin position="103"/>
        <end position="273"/>
    </location>
</feature>
<protein>
    <recommendedName>
        <fullName evidence="3">Small ribosomal subunit biogenesis GTPase RsgA</fullName>
        <ecNumber evidence="3">3.6.1.-</ecNumber>
    </recommendedName>
</protein>
<comment type="cofactor">
    <cofactor evidence="3">
        <name>Zn(2+)</name>
        <dbReference type="ChEBI" id="CHEBI:29105"/>
    </cofactor>
    <text evidence="3">Binds 1 zinc ion per subunit.</text>
</comment>